<feature type="domain" description="PA" evidence="3">
    <location>
        <begin position="39"/>
        <end position="123"/>
    </location>
</feature>
<evidence type="ECO:0000256" key="2">
    <source>
        <dbReference type="ARBA" id="ARBA00023180"/>
    </source>
</evidence>
<dbReference type="InterPro" id="IPR046450">
    <property type="entry name" value="PA_dom_sf"/>
</dbReference>
<dbReference type="PANTHER" id="PTHR22702:SF1">
    <property type="entry name" value="PROTEASE-ASSOCIATED DOMAIN-CONTAINING PROTEIN 1"/>
    <property type="match status" value="1"/>
</dbReference>
<keyword evidence="5" id="KW-1185">Reference proteome</keyword>
<dbReference type="InterPro" id="IPR003137">
    <property type="entry name" value="PA_domain"/>
</dbReference>
<keyword evidence="2" id="KW-0325">Glycoprotein</keyword>
<name>A0A448XC26_9PLAT</name>
<reference evidence="4" key="1">
    <citation type="submission" date="2018-11" db="EMBL/GenBank/DDBJ databases">
        <authorList>
            <consortium name="Pathogen Informatics"/>
        </authorList>
    </citation>
    <scope>NUCLEOTIDE SEQUENCE</scope>
</reference>
<dbReference type="SUPFAM" id="SSF52025">
    <property type="entry name" value="PA domain"/>
    <property type="match status" value="1"/>
</dbReference>
<protein>
    <recommendedName>
        <fullName evidence="3">PA domain-containing protein</fullName>
    </recommendedName>
</protein>
<organism evidence="4 5">
    <name type="scientific">Protopolystoma xenopodis</name>
    <dbReference type="NCBI Taxonomy" id="117903"/>
    <lineage>
        <taxon>Eukaryota</taxon>
        <taxon>Metazoa</taxon>
        <taxon>Spiralia</taxon>
        <taxon>Lophotrochozoa</taxon>
        <taxon>Platyhelminthes</taxon>
        <taxon>Monogenea</taxon>
        <taxon>Polyopisthocotylea</taxon>
        <taxon>Polystomatidea</taxon>
        <taxon>Polystomatidae</taxon>
        <taxon>Protopolystoma</taxon>
    </lineage>
</organism>
<dbReference type="AlphaFoldDB" id="A0A448XC26"/>
<dbReference type="Pfam" id="PF02225">
    <property type="entry name" value="PA"/>
    <property type="match status" value="1"/>
</dbReference>
<keyword evidence="1" id="KW-0732">Signal</keyword>
<comment type="caution">
    <text evidence="4">The sequence shown here is derived from an EMBL/GenBank/DDBJ whole genome shotgun (WGS) entry which is preliminary data.</text>
</comment>
<evidence type="ECO:0000313" key="4">
    <source>
        <dbReference type="EMBL" id="VEL33223.1"/>
    </source>
</evidence>
<evidence type="ECO:0000313" key="5">
    <source>
        <dbReference type="Proteomes" id="UP000784294"/>
    </source>
</evidence>
<dbReference type="Gene3D" id="3.50.30.30">
    <property type="match status" value="1"/>
</dbReference>
<evidence type="ECO:0000256" key="1">
    <source>
        <dbReference type="ARBA" id="ARBA00022729"/>
    </source>
</evidence>
<dbReference type="Proteomes" id="UP000784294">
    <property type="component" value="Unassembled WGS sequence"/>
</dbReference>
<evidence type="ECO:0000259" key="3">
    <source>
        <dbReference type="Pfam" id="PF02225"/>
    </source>
</evidence>
<dbReference type="OrthoDB" id="206201at2759"/>
<dbReference type="PANTHER" id="PTHR22702">
    <property type="entry name" value="PROTEASE-ASSOCIATED DOMAIN-CONTAINING PROTEIN"/>
    <property type="match status" value="1"/>
</dbReference>
<dbReference type="EMBL" id="CAAALY010245384">
    <property type="protein sequence ID" value="VEL33223.1"/>
    <property type="molecule type" value="Genomic_DNA"/>
</dbReference>
<proteinExistence type="predicted"/>
<accession>A0A448XC26</accession>
<gene>
    <name evidence="4" type="ORF">PXEA_LOCUS26663</name>
</gene>
<sequence>MHPFPSSYLFKLQIGKIGTKFVSNEVNYFQNTTFYNAYLVPPEPEHACTPVVNARNLSNSIAFIMRGGCSFITKAFHAQLAGALSVIIYDYGRESDLRLTMIQDETDRKLTLPCAFMTGKDGLRE</sequence>